<evidence type="ECO:0000256" key="2">
    <source>
        <dbReference type="ARBA" id="ARBA00022475"/>
    </source>
</evidence>
<comment type="subcellular location">
    <subcellularLocation>
        <location evidence="1">Cell inner membrane</location>
        <topology evidence="1">Single-pass type II membrane protein</topology>
        <orientation evidence="1">Periplasmic side</orientation>
    </subcellularLocation>
</comment>
<dbReference type="InterPro" id="IPR052029">
    <property type="entry name" value="PpiD_chaperone"/>
</dbReference>
<dbReference type="SUPFAM" id="SSF109998">
    <property type="entry name" value="Triger factor/SurA peptide-binding domain-like"/>
    <property type="match status" value="1"/>
</dbReference>
<sequence length="628" mass="68609">MFDAVRNNKRIVQVFLALITLPFAFFGVDSYMRNSGTGGDVAAIGDMKITQQQFQQTLREQQERLRTQLGAQFDPKLLDNPEARKAILDDLINQRLLLVEAGKNHMFASDDAVRRAIAGVDAFKVDGKFSNERYEAALRAQGMSPQGFEAQLRQDLTLQQLAGAIGQSGIVSRTVGDRLLALQTEKREVAEYRLSLDSYLDKVKLPDDAARKFYDENSAQFQTPEQAKAEYVVLSMETIGAQLSVSEAEIKAAYDSHKERYVQPEERRASHILISSEKGGKDKAKAKAEELLTEIRKTPAAFADLARKHSDDPGSAAKGGDLGFFARGMMVKSFEDSAFGLKDGEVSGVVESDFGFHIIKLTGVHAAKEKPLAEVKDEIEAELKKTAASRKFAEAAEAFSNMVYEQADSLAPVAEKFKLTIKQSDWLGRQAAPANGVLGNEKILAALFSGDSIQNKRNTEAVEVAPNTLVAARILDYKAAALQPFDSVKAGIETLLKRKEALVLAARDGAERLEALKKGEDKLGWGAVKTVSRLDARGIPPLAAQAVFRMDAGKLPAYAGVELPGEGYALLKLGKVLPGDKMDDAARKGMLQQLGALLSKEEVQTYLAALRARYKVEINQVALEAKDK</sequence>
<dbReference type="EMBL" id="JABZMI010000115">
    <property type="protein sequence ID" value="MBF1164825.1"/>
    <property type="molecule type" value="Genomic_DNA"/>
</dbReference>
<dbReference type="InterPro" id="IPR000297">
    <property type="entry name" value="PPIase_PpiC"/>
</dbReference>
<dbReference type="PROSITE" id="PS50198">
    <property type="entry name" value="PPIC_PPIASE_2"/>
    <property type="match status" value="1"/>
</dbReference>
<evidence type="ECO:0000256" key="7">
    <source>
        <dbReference type="ARBA" id="ARBA00023186"/>
    </source>
</evidence>
<evidence type="ECO:0000256" key="6">
    <source>
        <dbReference type="ARBA" id="ARBA00023136"/>
    </source>
</evidence>
<dbReference type="Pfam" id="PF13624">
    <property type="entry name" value="SurA_N_3"/>
    <property type="match status" value="1"/>
</dbReference>
<keyword evidence="4 13" id="KW-0812">Transmembrane</keyword>
<dbReference type="Pfam" id="PF13616">
    <property type="entry name" value="Rotamase_3"/>
    <property type="match status" value="1"/>
</dbReference>
<name>A0A930BS41_9RHOO</name>
<keyword evidence="6 13" id="KW-0472">Membrane</keyword>
<dbReference type="GO" id="GO:0003755">
    <property type="term" value="F:peptidyl-prolyl cis-trans isomerase activity"/>
    <property type="evidence" value="ECO:0007669"/>
    <property type="project" value="UniProtKB-KW"/>
</dbReference>
<organism evidence="15 16">
    <name type="scientific">Dechloromonas agitata</name>
    <dbReference type="NCBI Taxonomy" id="73030"/>
    <lineage>
        <taxon>Bacteria</taxon>
        <taxon>Pseudomonadati</taxon>
        <taxon>Pseudomonadota</taxon>
        <taxon>Betaproteobacteria</taxon>
        <taxon>Rhodocyclales</taxon>
        <taxon>Azonexaceae</taxon>
        <taxon>Dechloromonas</taxon>
    </lineage>
</organism>
<evidence type="ECO:0000256" key="9">
    <source>
        <dbReference type="ARBA" id="ARBA00038408"/>
    </source>
</evidence>
<comment type="caution">
    <text evidence="15">The sequence shown here is derived from an EMBL/GenBank/DDBJ whole genome shotgun (WGS) entry which is preliminary data.</text>
</comment>
<dbReference type="InterPro" id="IPR046357">
    <property type="entry name" value="PPIase_dom_sf"/>
</dbReference>
<keyword evidence="5 13" id="KW-1133">Transmembrane helix</keyword>
<evidence type="ECO:0000256" key="4">
    <source>
        <dbReference type="ARBA" id="ARBA00022692"/>
    </source>
</evidence>
<keyword evidence="12" id="KW-0697">Rotamase</keyword>
<feature type="transmembrane region" description="Helical" evidence="13">
    <location>
        <begin position="12"/>
        <end position="32"/>
    </location>
</feature>
<keyword evidence="3" id="KW-0997">Cell inner membrane</keyword>
<evidence type="ECO:0000256" key="11">
    <source>
        <dbReference type="ARBA" id="ARBA00042775"/>
    </source>
</evidence>
<evidence type="ECO:0000256" key="5">
    <source>
        <dbReference type="ARBA" id="ARBA00022989"/>
    </source>
</evidence>
<reference evidence="15" key="1">
    <citation type="submission" date="2020-04" db="EMBL/GenBank/DDBJ databases">
        <title>Deep metagenomics examines the oral microbiome during advanced dental caries in children, revealing novel taxa and co-occurrences with host molecules.</title>
        <authorList>
            <person name="Baker J.L."/>
            <person name="Morton J.T."/>
            <person name="Dinis M."/>
            <person name="Alvarez R."/>
            <person name="Tran N.C."/>
            <person name="Knight R."/>
            <person name="Edlund A."/>
        </authorList>
    </citation>
    <scope>NUCLEOTIDE SEQUENCE</scope>
    <source>
        <strain evidence="15">JCVI_32_bin.24</strain>
    </source>
</reference>
<evidence type="ECO:0000256" key="1">
    <source>
        <dbReference type="ARBA" id="ARBA00004382"/>
    </source>
</evidence>
<keyword evidence="7" id="KW-0143">Chaperone</keyword>
<dbReference type="InterPro" id="IPR027304">
    <property type="entry name" value="Trigger_fact/SurA_dom_sf"/>
</dbReference>
<gene>
    <name evidence="15" type="ORF">HXL68_07275</name>
</gene>
<dbReference type="AlphaFoldDB" id="A0A930BS41"/>
<evidence type="ECO:0000256" key="12">
    <source>
        <dbReference type="PROSITE-ProRule" id="PRU00278"/>
    </source>
</evidence>
<evidence type="ECO:0000256" key="13">
    <source>
        <dbReference type="SAM" id="Phobius"/>
    </source>
</evidence>
<keyword evidence="8 12" id="KW-0413">Isomerase</keyword>
<keyword evidence="2" id="KW-1003">Cell membrane</keyword>
<dbReference type="Gene3D" id="6.10.140.970">
    <property type="match status" value="1"/>
</dbReference>
<dbReference type="SUPFAM" id="SSF54534">
    <property type="entry name" value="FKBP-like"/>
    <property type="match status" value="1"/>
</dbReference>
<evidence type="ECO:0000313" key="16">
    <source>
        <dbReference type="Proteomes" id="UP000718593"/>
    </source>
</evidence>
<dbReference type="PROSITE" id="PS01096">
    <property type="entry name" value="PPIC_PPIASE_1"/>
    <property type="match status" value="1"/>
</dbReference>
<evidence type="ECO:0000256" key="8">
    <source>
        <dbReference type="ARBA" id="ARBA00023235"/>
    </source>
</evidence>
<dbReference type="Proteomes" id="UP000718593">
    <property type="component" value="Unassembled WGS sequence"/>
</dbReference>
<feature type="domain" description="PpiC" evidence="14">
    <location>
        <begin position="264"/>
        <end position="363"/>
    </location>
</feature>
<dbReference type="InterPro" id="IPR023058">
    <property type="entry name" value="PPIase_PpiC_CS"/>
</dbReference>
<evidence type="ECO:0000256" key="10">
    <source>
        <dbReference type="ARBA" id="ARBA00040743"/>
    </source>
</evidence>
<dbReference type="Gene3D" id="1.10.4030.10">
    <property type="entry name" value="Porin chaperone SurA, peptide-binding domain"/>
    <property type="match status" value="1"/>
</dbReference>
<dbReference type="Gene3D" id="3.10.50.40">
    <property type="match status" value="1"/>
</dbReference>
<evidence type="ECO:0000313" key="15">
    <source>
        <dbReference type="EMBL" id="MBF1164825.1"/>
    </source>
</evidence>
<dbReference type="PANTHER" id="PTHR47529">
    <property type="entry name" value="PEPTIDYL-PROLYL CIS-TRANS ISOMERASE D"/>
    <property type="match status" value="1"/>
</dbReference>
<proteinExistence type="inferred from homology"/>
<dbReference type="PANTHER" id="PTHR47529:SF1">
    <property type="entry name" value="PERIPLASMIC CHAPERONE PPID"/>
    <property type="match status" value="1"/>
</dbReference>
<protein>
    <recommendedName>
        <fullName evidence="10">Periplasmic chaperone PpiD</fullName>
    </recommendedName>
    <alternativeName>
        <fullName evidence="11">Periplasmic folding chaperone</fullName>
    </alternativeName>
</protein>
<comment type="similarity">
    <text evidence="9">Belongs to the PpiD chaperone family.</text>
</comment>
<accession>A0A930BS41</accession>
<dbReference type="GO" id="GO:0005886">
    <property type="term" value="C:plasma membrane"/>
    <property type="evidence" value="ECO:0007669"/>
    <property type="project" value="UniProtKB-SubCell"/>
</dbReference>
<evidence type="ECO:0000256" key="3">
    <source>
        <dbReference type="ARBA" id="ARBA00022519"/>
    </source>
</evidence>
<evidence type="ECO:0000259" key="14">
    <source>
        <dbReference type="PROSITE" id="PS50198"/>
    </source>
</evidence>